<dbReference type="PANTHER" id="PTHR48111:SF76">
    <property type="entry name" value="TWO-COMPONENT RESPONSE REGULATOR"/>
    <property type="match status" value="1"/>
</dbReference>
<evidence type="ECO:0000256" key="1">
    <source>
        <dbReference type="ARBA" id="ARBA00023125"/>
    </source>
</evidence>
<dbReference type="SUPFAM" id="SSF52172">
    <property type="entry name" value="CheY-like"/>
    <property type="match status" value="1"/>
</dbReference>
<name>A0ABY8Q6Z6_9RHOB</name>
<evidence type="ECO:0000256" key="3">
    <source>
        <dbReference type="PROSITE-ProRule" id="PRU01091"/>
    </source>
</evidence>
<dbReference type="InterPro" id="IPR036388">
    <property type="entry name" value="WH-like_DNA-bd_sf"/>
</dbReference>
<dbReference type="CDD" id="cd00383">
    <property type="entry name" value="trans_reg_C"/>
    <property type="match status" value="1"/>
</dbReference>
<sequence>MKLLLVEDDQDVARNTRAGLAAAGFEVTWVTSGVAAFDSLYAGHFDVMVLDVMIPGLSGWQVLSLMREEGITVPVLMLTALDSLENRVRGLNNGADDYVVKPFAITELVARLHAILRRGAVISEEALTHRDLMVDVRRHLAKRAGTVLDLTQKELRLLSLFLEHKGQVLSRSYILERVWDMNFNSDGNVVDVCVRRLRSKVDDPYTDKLIHTIRGRGYVLR</sequence>
<organism evidence="6 7">
    <name type="scientific">Fuscovulum ytuae</name>
    <dbReference type="NCBI Taxonomy" id="3042299"/>
    <lineage>
        <taxon>Bacteria</taxon>
        <taxon>Pseudomonadati</taxon>
        <taxon>Pseudomonadota</taxon>
        <taxon>Alphaproteobacteria</taxon>
        <taxon>Rhodobacterales</taxon>
        <taxon>Paracoccaceae</taxon>
        <taxon>Fuscovulum</taxon>
    </lineage>
</organism>
<dbReference type="PANTHER" id="PTHR48111">
    <property type="entry name" value="REGULATOR OF RPOS"/>
    <property type="match status" value="1"/>
</dbReference>
<evidence type="ECO:0000256" key="2">
    <source>
        <dbReference type="PROSITE-ProRule" id="PRU00169"/>
    </source>
</evidence>
<feature type="domain" description="OmpR/PhoB-type" evidence="5">
    <location>
        <begin position="124"/>
        <end position="221"/>
    </location>
</feature>
<dbReference type="PROSITE" id="PS51755">
    <property type="entry name" value="OMPR_PHOB"/>
    <property type="match status" value="1"/>
</dbReference>
<keyword evidence="2" id="KW-0597">Phosphoprotein</keyword>
<dbReference type="Pfam" id="PF00486">
    <property type="entry name" value="Trans_reg_C"/>
    <property type="match status" value="1"/>
</dbReference>
<dbReference type="Gene3D" id="1.10.10.10">
    <property type="entry name" value="Winged helix-like DNA-binding domain superfamily/Winged helix DNA-binding domain"/>
    <property type="match status" value="1"/>
</dbReference>
<evidence type="ECO:0000259" key="5">
    <source>
        <dbReference type="PROSITE" id="PS51755"/>
    </source>
</evidence>
<dbReference type="InterPro" id="IPR011006">
    <property type="entry name" value="CheY-like_superfamily"/>
</dbReference>
<dbReference type="SMART" id="SM00448">
    <property type="entry name" value="REC"/>
    <property type="match status" value="1"/>
</dbReference>
<feature type="modified residue" description="4-aspartylphosphate" evidence="2">
    <location>
        <position position="51"/>
    </location>
</feature>
<feature type="DNA-binding region" description="OmpR/PhoB-type" evidence="3">
    <location>
        <begin position="124"/>
        <end position="221"/>
    </location>
</feature>
<proteinExistence type="predicted"/>
<dbReference type="InterPro" id="IPR001867">
    <property type="entry name" value="OmpR/PhoB-type_DNA-bd"/>
</dbReference>
<keyword evidence="1 3" id="KW-0238">DNA-binding</keyword>
<dbReference type="InterPro" id="IPR039420">
    <property type="entry name" value="WalR-like"/>
</dbReference>
<evidence type="ECO:0000313" key="6">
    <source>
        <dbReference type="EMBL" id="WGV15977.1"/>
    </source>
</evidence>
<feature type="domain" description="Response regulatory" evidence="4">
    <location>
        <begin position="2"/>
        <end position="116"/>
    </location>
</feature>
<evidence type="ECO:0000313" key="7">
    <source>
        <dbReference type="Proteomes" id="UP001230978"/>
    </source>
</evidence>
<accession>A0ABY8Q6Z6</accession>
<reference evidence="6 7" key="1">
    <citation type="submission" date="2023-04" db="EMBL/GenBank/DDBJ databases">
        <title>YMD61, complete Genome.</title>
        <authorList>
            <person name="Zhang J."/>
        </authorList>
    </citation>
    <scope>NUCLEOTIDE SEQUENCE [LARGE SCALE GENOMIC DNA]</scope>
    <source>
        <strain evidence="6 7">YMD61</strain>
    </source>
</reference>
<dbReference type="Pfam" id="PF00072">
    <property type="entry name" value="Response_reg"/>
    <property type="match status" value="1"/>
</dbReference>
<evidence type="ECO:0000259" key="4">
    <source>
        <dbReference type="PROSITE" id="PS50110"/>
    </source>
</evidence>
<gene>
    <name evidence="6" type="ORF">QF092_17255</name>
</gene>
<dbReference type="Gene3D" id="6.10.250.690">
    <property type="match status" value="1"/>
</dbReference>
<dbReference type="RefSeq" id="WP_281465868.1">
    <property type="nucleotide sequence ID" value="NZ_CP124535.1"/>
</dbReference>
<dbReference type="PROSITE" id="PS50110">
    <property type="entry name" value="RESPONSE_REGULATORY"/>
    <property type="match status" value="1"/>
</dbReference>
<dbReference type="SMART" id="SM00862">
    <property type="entry name" value="Trans_reg_C"/>
    <property type="match status" value="1"/>
</dbReference>
<dbReference type="Gene3D" id="3.40.50.2300">
    <property type="match status" value="1"/>
</dbReference>
<protein>
    <submittedName>
        <fullName evidence="6">Response regulator</fullName>
    </submittedName>
</protein>
<dbReference type="InterPro" id="IPR001789">
    <property type="entry name" value="Sig_transdc_resp-reg_receiver"/>
</dbReference>
<keyword evidence="7" id="KW-1185">Reference proteome</keyword>
<dbReference type="Proteomes" id="UP001230978">
    <property type="component" value="Chromosome"/>
</dbReference>
<dbReference type="EMBL" id="CP124535">
    <property type="protein sequence ID" value="WGV15977.1"/>
    <property type="molecule type" value="Genomic_DNA"/>
</dbReference>